<name>A0A3B0SM80_9ZZZZ</name>
<dbReference type="AlphaFoldDB" id="A0A3B0SM80"/>
<proteinExistence type="predicted"/>
<gene>
    <name evidence="1" type="ORF">MNBD_ALPHA04-550</name>
</gene>
<dbReference type="EMBL" id="UOEF01000436">
    <property type="protein sequence ID" value="VAW05353.1"/>
    <property type="molecule type" value="Genomic_DNA"/>
</dbReference>
<feature type="non-terminal residue" evidence="1">
    <location>
        <position position="27"/>
    </location>
</feature>
<evidence type="ECO:0000313" key="1">
    <source>
        <dbReference type="EMBL" id="VAW05353.1"/>
    </source>
</evidence>
<protein>
    <submittedName>
        <fullName evidence="1">Uncharacterized protein</fullName>
    </submittedName>
</protein>
<organism evidence="1">
    <name type="scientific">hydrothermal vent metagenome</name>
    <dbReference type="NCBI Taxonomy" id="652676"/>
    <lineage>
        <taxon>unclassified sequences</taxon>
        <taxon>metagenomes</taxon>
        <taxon>ecological metagenomes</taxon>
    </lineage>
</organism>
<accession>A0A3B0SM80</accession>
<reference evidence="1" key="1">
    <citation type="submission" date="2018-06" db="EMBL/GenBank/DDBJ databases">
        <authorList>
            <person name="Zhirakovskaya E."/>
        </authorList>
    </citation>
    <scope>NUCLEOTIDE SEQUENCE</scope>
</reference>
<sequence>MERLELAWIYRDPPDLGLVNTMFPWAG</sequence>